<dbReference type="EC" id="3.5.1.49" evidence="3"/>
<dbReference type="Gene3D" id="3.60.110.10">
    <property type="entry name" value="Carbon-nitrogen hydrolase"/>
    <property type="match status" value="1"/>
</dbReference>
<dbReference type="InterPro" id="IPR036526">
    <property type="entry name" value="C-N_Hydrolase_sf"/>
</dbReference>
<dbReference type="RefSeq" id="WP_145266983.1">
    <property type="nucleotide sequence ID" value="NZ_CP036426.1"/>
</dbReference>
<evidence type="ECO:0000313" key="4">
    <source>
        <dbReference type="Proteomes" id="UP000317835"/>
    </source>
</evidence>
<dbReference type="EMBL" id="CP036426">
    <property type="protein sequence ID" value="QDV32701.1"/>
    <property type="molecule type" value="Genomic_DNA"/>
</dbReference>
<organism evidence="3 4">
    <name type="scientific">Tautonia plasticadhaerens</name>
    <dbReference type="NCBI Taxonomy" id="2527974"/>
    <lineage>
        <taxon>Bacteria</taxon>
        <taxon>Pseudomonadati</taxon>
        <taxon>Planctomycetota</taxon>
        <taxon>Planctomycetia</taxon>
        <taxon>Isosphaerales</taxon>
        <taxon>Isosphaeraceae</taxon>
        <taxon>Tautonia</taxon>
    </lineage>
</organism>
<sequence>MHAAARYYAAACQTDLPCSRSRDELPGRVDRLLGMVDAAVVGYRPFFDVRLVVFPEFSHAAPIYETAGELLDRLAVPLPNEQTDRYASKAKQHGVYIQTGTFLESDPRWPGVVFNTTCLIGPDGLLSKYRKVNPWLPWEVHASPHDLPGYDEPLFPVAETEIGHIGAAICYDWLFPESLRALALGGAEVLIRVSAYMDPWGATPPMDWWTLFNRARAVENMAFVVASNQGASYSNYPPFSWPGGSMVVDFDGRILAQADPGPGEKIVVGPIDLAGLREERRRRQGHAMLSHIRSEAYTGLYARPIYLPPGRDA</sequence>
<dbReference type="PANTHER" id="PTHR43674:SF2">
    <property type="entry name" value="BETA-UREIDOPROPIONASE"/>
    <property type="match status" value="1"/>
</dbReference>
<reference evidence="3 4" key="1">
    <citation type="submission" date="2019-02" db="EMBL/GenBank/DDBJ databases">
        <title>Deep-cultivation of Planctomycetes and their phenomic and genomic characterization uncovers novel biology.</title>
        <authorList>
            <person name="Wiegand S."/>
            <person name="Jogler M."/>
            <person name="Boedeker C."/>
            <person name="Pinto D."/>
            <person name="Vollmers J."/>
            <person name="Rivas-Marin E."/>
            <person name="Kohn T."/>
            <person name="Peeters S.H."/>
            <person name="Heuer A."/>
            <person name="Rast P."/>
            <person name="Oberbeckmann S."/>
            <person name="Bunk B."/>
            <person name="Jeske O."/>
            <person name="Meyerdierks A."/>
            <person name="Storesund J.E."/>
            <person name="Kallscheuer N."/>
            <person name="Luecker S."/>
            <person name="Lage O.M."/>
            <person name="Pohl T."/>
            <person name="Merkel B.J."/>
            <person name="Hornburger P."/>
            <person name="Mueller R.-W."/>
            <person name="Bruemmer F."/>
            <person name="Labrenz M."/>
            <person name="Spormann A.M."/>
            <person name="Op den Camp H."/>
            <person name="Overmann J."/>
            <person name="Amann R."/>
            <person name="Jetten M.S.M."/>
            <person name="Mascher T."/>
            <person name="Medema M.H."/>
            <person name="Devos D.P."/>
            <person name="Kaster A.-K."/>
            <person name="Ovreas L."/>
            <person name="Rohde M."/>
            <person name="Galperin M.Y."/>
            <person name="Jogler C."/>
        </authorList>
    </citation>
    <scope>NUCLEOTIDE SEQUENCE [LARGE SCALE GENOMIC DNA]</scope>
    <source>
        <strain evidence="3 4">ElP</strain>
    </source>
</reference>
<protein>
    <submittedName>
        <fullName evidence="3">Formamidase</fullName>
        <ecNumber evidence="3">3.5.1.49</ecNumber>
    </submittedName>
</protein>
<dbReference type="GO" id="GO:0004328">
    <property type="term" value="F:formamidase activity"/>
    <property type="evidence" value="ECO:0007669"/>
    <property type="project" value="UniProtKB-EC"/>
</dbReference>
<dbReference type="KEGG" id="tpla:ElP_05400"/>
<dbReference type="PROSITE" id="PS50263">
    <property type="entry name" value="CN_HYDROLASE"/>
    <property type="match status" value="1"/>
</dbReference>
<dbReference type="InterPro" id="IPR003010">
    <property type="entry name" value="C-N_Hydrolase"/>
</dbReference>
<keyword evidence="4" id="KW-1185">Reference proteome</keyword>
<dbReference type="AlphaFoldDB" id="A0A518GVX2"/>
<keyword evidence="1 3" id="KW-0378">Hydrolase</keyword>
<dbReference type="Pfam" id="PF00795">
    <property type="entry name" value="CN_hydrolase"/>
    <property type="match status" value="1"/>
</dbReference>
<dbReference type="InterPro" id="IPR050345">
    <property type="entry name" value="Aliph_Amidase/BUP"/>
</dbReference>
<dbReference type="SUPFAM" id="SSF56317">
    <property type="entry name" value="Carbon-nitrogen hydrolase"/>
    <property type="match status" value="1"/>
</dbReference>
<proteinExistence type="predicted"/>
<feature type="domain" description="CN hydrolase" evidence="2">
    <location>
        <begin position="7"/>
        <end position="273"/>
    </location>
</feature>
<accession>A0A518GVX2</accession>
<evidence type="ECO:0000259" key="2">
    <source>
        <dbReference type="PROSITE" id="PS50263"/>
    </source>
</evidence>
<evidence type="ECO:0000256" key="1">
    <source>
        <dbReference type="ARBA" id="ARBA00022801"/>
    </source>
</evidence>
<evidence type="ECO:0000313" key="3">
    <source>
        <dbReference type="EMBL" id="QDV32701.1"/>
    </source>
</evidence>
<dbReference type="OrthoDB" id="2826359at2"/>
<gene>
    <name evidence="3" type="primary">amiF</name>
    <name evidence="3" type="ORF">ElP_05400</name>
</gene>
<name>A0A518GVX2_9BACT</name>
<dbReference type="Proteomes" id="UP000317835">
    <property type="component" value="Chromosome"/>
</dbReference>
<dbReference type="PANTHER" id="PTHR43674">
    <property type="entry name" value="NITRILASE C965.09-RELATED"/>
    <property type="match status" value="1"/>
</dbReference>